<proteinExistence type="predicted"/>
<organism evidence="1 2">
    <name type="scientific">Neisseria subflava NJ9703</name>
    <dbReference type="NCBI Taxonomy" id="546268"/>
    <lineage>
        <taxon>Bacteria</taxon>
        <taxon>Pseudomonadati</taxon>
        <taxon>Pseudomonadota</taxon>
        <taxon>Betaproteobacteria</taxon>
        <taxon>Neisseriales</taxon>
        <taxon>Neisseriaceae</taxon>
        <taxon>Neisseria</taxon>
    </lineage>
</organism>
<protein>
    <submittedName>
        <fullName evidence="1">Uncharacterized protein</fullName>
    </submittedName>
</protein>
<name>A0A9W5IP34_NEISU</name>
<evidence type="ECO:0000313" key="2">
    <source>
        <dbReference type="Proteomes" id="UP000004621"/>
    </source>
</evidence>
<sequence>MQVVEIVLHFAVGQFAVDQVTEVVVVIGRTVVGFQAVVGDGRAVVVGQDIVCGVEGEYFAIRLGNPAQFVVFEPGRARPLVGTVGQVAGTVVAVAAFDGIDRCYCIFSCLGLRQLVECGNLPFQTA</sequence>
<evidence type="ECO:0000313" key="1">
    <source>
        <dbReference type="EMBL" id="EFC51058.1"/>
    </source>
</evidence>
<reference evidence="1 2" key="1">
    <citation type="submission" date="2010-01" db="EMBL/GenBank/DDBJ databases">
        <authorList>
            <person name="Weinstock G."/>
            <person name="Sodergren E."/>
            <person name="Clifton S."/>
            <person name="Fulton L."/>
            <person name="Fulton B."/>
            <person name="Courtney L."/>
            <person name="Fronick C."/>
            <person name="Harrison M."/>
            <person name="Strong C."/>
            <person name="Farmer C."/>
            <person name="Delahaunty K."/>
            <person name="Markovic C."/>
            <person name="Hall O."/>
            <person name="Minx P."/>
            <person name="Tomlinson C."/>
            <person name="Mitreva M."/>
            <person name="Nelson J."/>
            <person name="Hou S."/>
            <person name="Wollam A."/>
            <person name="Pepin K.H."/>
            <person name="Johnson M."/>
            <person name="Bhonagiri V."/>
            <person name="Nash W.E."/>
            <person name="Warren W."/>
            <person name="Chinwalla A."/>
            <person name="Mardis E.R."/>
            <person name="Wilson R.K."/>
        </authorList>
    </citation>
    <scope>NUCLEOTIDE SEQUENCE [LARGE SCALE GENOMIC DNA]</scope>
    <source>
        <strain evidence="1 2">NJ9703</strain>
    </source>
</reference>
<comment type="caution">
    <text evidence="1">The sequence shown here is derived from an EMBL/GenBank/DDBJ whole genome shotgun (WGS) entry which is preliminary data.</text>
</comment>
<gene>
    <name evidence="1" type="ORF">NEISUBOT_05488</name>
</gene>
<dbReference type="AlphaFoldDB" id="A0A9W5IP34"/>
<dbReference type="Proteomes" id="UP000004621">
    <property type="component" value="Unassembled WGS sequence"/>
</dbReference>
<dbReference type="EMBL" id="ACEO02000015">
    <property type="protein sequence ID" value="EFC51058.1"/>
    <property type="molecule type" value="Genomic_DNA"/>
</dbReference>
<accession>A0A9W5IP34</accession>